<accession>A0A9Q9EPC0</accession>
<dbReference type="Proteomes" id="UP001056384">
    <property type="component" value="Chromosome 10"/>
</dbReference>
<protein>
    <recommendedName>
        <fullName evidence="1">DUF7605 domain-containing protein</fullName>
    </recommendedName>
</protein>
<name>A0A9Q9EPC0_9PEZI</name>
<evidence type="ECO:0000313" key="3">
    <source>
        <dbReference type="Proteomes" id="UP001056384"/>
    </source>
</evidence>
<keyword evidence="3" id="KW-1185">Reference proteome</keyword>
<proteinExistence type="predicted"/>
<reference evidence="2" key="1">
    <citation type="submission" date="2022-06" db="EMBL/GenBank/DDBJ databases">
        <title>Complete genome sequences of two strains of the flax pathogen Septoria linicola.</title>
        <authorList>
            <person name="Lapalu N."/>
            <person name="Simon A."/>
            <person name="Demenou B."/>
            <person name="Paumier D."/>
            <person name="Guillot M.-P."/>
            <person name="Gout L."/>
            <person name="Valade R."/>
        </authorList>
    </citation>
    <scope>NUCLEOTIDE SEQUENCE</scope>
    <source>
        <strain evidence="2">SE15195</strain>
    </source>
</reference>
<sequence>MLFEQPAREWFDKLWKTCTEHIPTLLSSITNLMSKSPDQMQMDARARLNNIIDAGTDAALTALDHGLAALFAQCVQAGFTTANKTSWMARAQLRLDTWLTWHTRTVHAFCKRNGHWKRNGTRVSWNETIRRLFTNSLDVSFTSLNDNVQPAMNHFADNLNDSIFKRLHEDDIVAVLDPRDKNLRGTIVGQQDEFSTDLKDFLDTLRNLVEDIRLRCVLGGSGSYVHGEMERSYALAASFDQKSYPHVRGAANKLLPGNSALADRIDTLRSKLSRPGPDNLFERVEARVDSDFDEGRKMFLNALSKRLAKLKAAIMDDFDSKYGIEGEEVPLAAHVATELATAAQHALRRLKQDIQPTLEQCKKLDDSGCGEP</sequence>
<gene>
    <name evidence="2" type="ORF">Slin15195_G108280</name>
</gene>
<evidence type="ECO:0000259" key="1">
    <source>
        <dbReference type="Pfam" id="PF24564"/>
    </source>
</evidence>
<dbReference type="AlphaFoldDB" id="A0A9Q9EPC0"/>
<organism evidence="2 3">
    <name type="scientific">Septoria linicola</name>
    <dbReference type="NCBI Taxonomy" id="215465"/>
    <lineage>
        <taxon>Eukaryota</taxon>
        <taxon>Fungi</taxon>
        <taxon>Dikarya</taxon>
        <taxon>Ascomycota</taxon>
        <taxon>Pezizomycotina</taxon>
        <taxon>Dothideomycetes</taxon>
        <taxon>Dothideomycetidae</taxon>
        <taxon>Mycosphaerellales</taxon>
        <taxon>Mycosphaerellaceae</taxon>
        <taxon>Septoria</taxon>
    </lineage>
</organism>
<dbReference type="EMBL" id="CP099427">
    <property type="protein sequence ID" value="USW57509.1"/>
    <property type="molecule type" value="Genomic_DNA"/>
</dbReference>
<feature type="domain" description="DUF7605" evidence="1">
    <location>
        <begin position="83"/>
        <end position="237"/>
    </location>
</feature>
<dbReference type="InterPro" id="IPR056024">
    <property type="entry name" value="DUF7605"/>
</dbReference>
<dbReference type="Pfam" id="PF24564">
    <property type="entry name" value="DUF7605"/>
    <property type="match status" value="1"/>
</dbReference>
<evidence type="ECO:0000313" key="2">
    <source>
        <dbReference type="EMBL" id="USW57509.1"/>
    </source>
</evidence>